<dbReference type="InterPro" id="IPR042099">
    <property type="entry name" value="ANL_N_sf"/>
</dbReference>
<dbReference type="InterPro" id="IPR020845">
    <property type="entry name" value="AMP-binding_CS"/>
</dbReference>
<evidence type="ECO:0000259" key="1">
    <source>
        <dbReference type="Pfam" id="PF00501"/>
    </source>
</evidence>
<dbReference type="STRING" id="416016.SAMN05443547_2592"/>
<dbReference type="Proteomes" id="UP000184611">
    <property type="component" value="Unassembled WGS sequence"/>
</dbReference>
<protein>
    <submittedName>
        <fullName evidence="2">O-succinylbenzoic acid--CoA ligase</fullName>
    </submittedName>
</protein>
<dbReference type="Pfam" id="PF00501">
    <property type="entry name" value="AMP-binding"/>
    <property type="match status" value="1"/>
</dbReference>
<accession>A0A1M8A033</accession>
<evidence type="ECO:0000313" key="2">
    <source>
        <dbReference type="EMBL" id="SHO74207.1"/>
    </source>
</evidence>
<dbReference type="InterPro" id="IPR045851">
    <property type="entry name" value="AMP-bd_C_sf"/>
</dbReference>
<gene>
    <name evidence="2" type="ORF">SAMN05443547_2592</name>
</gene>
<keyword evidence="2" id="KW-0436">Ligase</keyword>
<dbReference type="PANTHER" id="PTHR43201">
    <property type="entry name" value="ACYL-COA SYNTHETASE"/>
    <property type="match status" value="1"/>
</dbReference>
<name>A0A1M8A033_9FLAO</name>
<dbReference type="PROSITE" id="PS00455">
    <property type="entry name" value="AMP_BINDING"/>
    <property type="match status" value="1"/>
</dbReference>
<evidence type="ECO:0000313" key="3">
    <source>
        <dbReference type="Proteomes" id="UP000184611"/>
    </source>
</evidence>
<dbReference type="EMBL" id="FRYK01000006">
    <property type="protein sequence ID" value="SHO74207.1"/>
    <property type="molecule type" value="Genomic_DNA"/>
</dbReference>
<dbReference type="OrthoDB" id="8870348at2"/>
<dbReference type="Gene3D" id="3.30.300.30">
    <property type="match status" value="1"/>
</dbReference>
<organism evidence="2 3">
    <name type="scientific">Flavobacterium cucumis</name>
    <dbReference type="NCBI Taxonomy" id="416016"/>
    <lineage>
        <taxon>Bacteria</taxon>
        <taxon>Pseudomonadati</taxon>
        <taxon>Bacteroidota</taxon>
        <taxon>Flavobacteriia</taxon>
        <taxon>Flavobacteriales</taxon>
        <taxon>Flavobacteriaceae</taxon>
        <taxon>Flavobacterium</taxon>
    </lineage>
</organism>
<sequence length="354" mass="39853">MIPHYRNIHNRFKINGFHIEKQSLFQLAYSLIKEGASFEKEFGEFLLDWIDDKETIVLTTSGTTGMPKNITVNKQAMVNSAIATANFFDLRPGDTILHALPSRYIAGKMMLVRAIIIGLEIDLIAPNSHLNDLLPNKKYDFTALVPLQAENSLDKLHQFKKIIIGGAKVSDDLALKLQTIPSDIYETYGMTETLTHIAARKIGEPFFNVLEHASISKDERACLVIEAPTITDGKIITNDIVEIQNNRQFQWLGRYDNVINSGGIKLFPEQIEAKLASQIGVPFFIASEPDPILGHKVILVLESDKEISLDSQIFDGLEKFEKPKATYLVSHFERTETTKINRTETLKKIKVNVS</sequence>
<proteinExistence type="predicted"/>
<reference evidence="3" key="1">
    <citation type="submission" date="2016-12" db="EMBL/GenBank/DDBJ databases">
        <authorList>
            <person name="Varghese N."/>
            <person name="Submissions S."/>
        </authorList>
    </citation>
    <scope>NUCLEOTIDE SEQUENCE [LARGE SCALE GENOMIC DNA]</scope>
    <source>
        <strain evidence="3">DSM 18830</strain>
    </source>
</reference>
<dbReference type="GO" id="GO:0031956">
    <property type="term" value="F:medium-chain fatty acid-CoA ligase activity"/>
    <property type="evidence" value="ECO:0007669"/>
    <property type="project" value="TreeGrafter"/>
</dbReference>
<dbReference type="GO" id="GO:0006631">
    <property type="term" value="P:fatty acid metabolic process"/>
    <property type="evidence" value="ECO:0007669"/>
    <property type="project" value="TreeGrafter"/>
</dbReference>
<dbReference type="SUPFAM" id="SSF56801">
    <property type="entry name" value="Acetyl-CoA synthetase-like"/>
    <property type="match status" value="1"/>
</dbReference>
<keyword evidence="3" id="KW-1185">Reference proteome</keyword>
<dbReference type="AlphaFoldDB" id="A0A1M8A033"/>
<dbReference type="RefSeq" id="WP_073585113.1">
    <property type="nucleotide sequence ID" value="NZ_CBCSEA010000010.1"/>
</dbReference>
<dbReference type="Gene3D" id="3.40.50.12780">
    <property type="entry name" value="N-terminal domain of ligase-like"/>
    <property type="match status" value="1"/>
</dbReference>
<dbReference type="PANTHER" id="PTHR43201:SF32">
    <property type="entry name" value="2-SUCCINYLBENZOATE--COA LIGASE, CHLOROPLASTIC_PEROXISOMAL"/>
    <property type="match status" value="1"/>
</dbReference>
<dbReference type="InterPro" id="IPR000873">
    <property type="entry name" value="AMP-dep_synth/lig_dom"/>
</dbReference>
<feature type="domain" description="AMP-dependent synthetase/ligase" evidence="1">
    <location>
        <begin position="56"/>
        <end position="199"/>
    </location>
</feature>